<dbReference type="EMBL" id="JBHUIM010000002">
    <property type="protein sequence ID" value="MFD2247193.1"/>
    <property type="molecule type" value="Genomic_DNA"/>
</dbReference>
<evidence type="ECO:0000256" key="5">
    <source>
        <dbReference type="ARBA" id="ARBA00023077"/>
    </source>
</evidence>
<accession>A0ABW5CYR1</accession>
<dbReference type="Pfam" id="PF00593">
    <property type="entry name" value="TonB_dep_Rec_b-barrel"/>
    <property type="match status" value="1"/>
</dbReference>
<dbReference type="RefSeq" id="WP_250430129.1">
    <property type="nucleotide sequence ID" value="NZ_JALPRR010000003.1"/>
</dbReference>
<reference evidence="13" key="1">
    <citation type="journal article" date="2019" name="Int. J. Syst. Evol. Microbiol.">
        <title>The Global Catalogue of Microorganisms (GCM) 10K type strain sequencing project: providing services to taxonomists for standard genome sequencing and annotation.</title>
        <authorList>
            <consortium name="The Broad Institute Genomics Platform"/>
            <consortium name="The Broad Institute Genome Sequencing Center for Infectious Disease"/>
            <person name="Wu L."/>
            <person name="Ma J."/>
        </authorList>
    </citation>
    <scope>NUCLEOTIDE SEQUENCE [LARGE SCALE GENOMIC DNA]</scope>
    <source>
        <strain evidence="13">CGMCC 4.1782</strain>
    </source>
</reference>
<dbReference type="Pfam" id="PF07715">
    <property type="entry name" value="Plug"/>
    <property type="match status" value="1"/>
</dbReference>
<dbReference type="Gene3D" id="2.60.40.1120">
    <property type="entry name" value="Carboxypeptidase-like, regulatory domain"/>
    <property type="match status" value="1"/>
</dbReference>
<dbReference type="InterPro" id="IPR000531">
    <property type="entry name" value="Beta-barrel_TonB"/>
</dbReference>
<dbReference type="Gene3D" id="2.170.130.10">
    <property type="entry name" value="TonB-dependent receptor, plug domain"/>
    <property type="match status" value="1"/>
</dbReference>
<keyword evidence="6 8" id="KW-0472">Membrane</keyword>
<evidence type="ECO:0000256" key="4">
    <source>
        <dbReference type="ARBA" id="ARBA00022692"/>
    </source>
</evidence>
<feature type="domain" description="TonB-dependent receptor-like beta-barrel" evidence="10">
    <location>
        <begin position="264"/>
        <end position="699"/>
    </location>
</feature>
<keyword evidence="13" id="KW-1185">Reference proteome</keyword>
<evidence type="ECO:0000256" key="3">
    <source>
        <dbReference type="ARBA" id="ARBA00022452"/>
    </source>
</evidence>
<keyword evidence="2 8" id="KW-0813">Transport</keyword>
<name>A0ABW5CYR1_9BACT</name>
<evidence type="ECO:0000259" key="10">
    <source>
        <dbReference type="Pfam" id="PF00593"/>
    </source>
</evidence>
<keyword evidence="5 9" id="KW-0798">TonB box</keyword>
<dbReference type="InterPro" id="IPR039426">
    <property type="entry name" value="TonB-dep_rcpt-like"/>
</dbReference>
<dbReference type="PANTHER" id="PTHR30069:SF57">
    <property type="entry name" value="TONB-DEPENDENT RECEPTOR"/>
    <property type="match status" value="1"/>
</dbReference>
<dbReference type="Gene3D" id="2.40.170.20">
    <property type="entry name" value="TonB-dependent receptor, beta-barrel domain"/>
    <property type="match status" value="1"/>
</dbReference>
<dbReference type="PANTHER" id="PTHR30069">
    <property type="entry name" value="TONB-DEPENDENT OUTER MEMBRANE RECEPTOR"/>
    <property type="match status" value="1"/>
</dbReference>
<keyword evidence="4 8" id="KW-0812">Transmembrane</keyword>
<evidence type="ECO:0000256" key="9">
    <source>
        <dbReference type="RuleBase" id="RU003357"/>
    </source>
</evidence>
<dbReference type="SUPFAM" id="SSF49452">
    <property type="entry name" value="Starch-binding domain-like"/>
    <property type="match status" value="1"/>
</dbReference>
<evidence type="ECO:0000256" key="1">
    <source>
        <dbReference type="ARBA" id="ARBA00004571"/>
    </source>
</evidence>
<dbReference type="SUPFAM" id="SSF56935">
    <property type="entry name" value="Porins"/>
    <property type="match status" value="1"/>
</dbReference>
<dbReference type="Proteomes" id="UP001597374">
    <property type="component" value="Unassembled WGS sequence"/>
</dbReference>
<dbReference type="InterPro" id="IPR036942">
    <property type="entry name" value="Beta-barrel_TonB_sf"/>
</dbReference>
<comment type="subcellular location">
    <subcellularLocation>
        <location evidence="1 8">Cell outer membrane</location>
        <topology evidence="1 8">Multi-pass membrane protein</topology>
    </subcellularLocation>
</comment>
<evidence type="ECO:0000313" key="12">
    <source>
        <dbReference type="EMBL" id="MFD2247193.1"/>
    </source>
</evidence>
<dbReference type="PROSITE" id="PS52016">
    <property type="entry name" value="TONB_DEPENDENT_REC_3"/>
    <property type="match status" value="1"/>
</dbReference>
<keyword evidence="12" id="KW-0675">Receptor</keyword>
<dbReference type="InterPro" id="IPR013784">
    <property type="entry name" value="Carb-bd-like_fold"/>
</dbReference>
<keyword evidence="7 8" id="KW-0998">Cell outer membrane</keyword>
<keyword evidence="3 8" id="KW-1134">Transmembrane beta strand</keyword>
<gene>
    <name evidence="12" type="ORF">ACFSKP_13070</name>
</gene>
<comment type="similarity">
    <text evidence="8 9">Belongs to the TonB-dependent receptor family.</text>
</comment>
<feature type="domain" description="TonB-dependent receptor plug" evidence="11">
    <location>
        <begin position="120"/>
        <end position="223"/>
    </location>
</feature>
<protein>
    <submittedName>
        <fullName evidence="12">TonB-dependent receptor domain-containing protein</fullName>
    </submittedName>
</protein>
<evidence type="ECO:0000256" key="2">
    <source>
        <dbReference type="ARBA" id="ARBA00022448"/>
    </source>
</evidence>
<evidence type="ECO:0000256" key="8">
    <source>
        <dbReference type="PROSITE-ProRule" id="PRU01360"/>
    </source>
</evidence>
<dbReference type="Pfam" id="PF13715">
    <property type="entry name" value="CarbopepD_reg_2"/>
    <property type="match status" value="1"/>
</dbReference>
<evidence type="ECO:0000256" key="6">
    <source>
        <dbReference type="ARBA" id="ARBA00023136"/>
    </source>
</evidence>
<organism evidence="12 13">
    <name type="scientific">Pontibacter ruber</name>
    <dbReference type="NCBI Taxonomy" id="1343895"/>
    <lineage>
        <taxon>Bacteria</taxon>
        <taxon>Pseudomonadati</taxon>
        <taxon>Bacteroidota</taxon>
        <taxon>Cytophagia</taxon>
        <taxon>Cytophagales</taxon>
        <taxon>Hymenobacteraceae</taxon>
        <taxon>Pontibacter</taxon>
    </lineage>
</organism>
<comment type="caution">
    <text evidence="12">The sequence shown here is derived from an EMBL/GenBank/DDBJ whole genome shotgun (WGS) entry which is preliminary data.</text>
</comment>
<evidence type="ECO:0000256" key="7">
    <source>
        <dbReference type="ARBA" id="ARBA00023237"/>
    </source>
</evidence>
<dbReference type="InterPro" id="IPR037066">
    <property type="entry name" value="Plug_dom_sf"/>
</dbReference>
<evidence type="ECO:0000259" key="11">
    <source>
        <dbReference type="Pfam" id="PF07715"/>
    </source>
</evidence>
<evidence type="ECO:0000313" key="13">
    <source>
        <dbReference type="Proteomes" id="UP001597374"/>
    </source>
</evidence>
<proteinExistence type="inferred from homology"/>
<sequence>MVKLYLFLLMFLLPLLMFGQSGNVTGRVVANGTAVPYASIGLQGTSLGTTASDKGIFEIMSVPAGSYRLRVSAVGFAPFEKHIEVQSGQATQIEVVLEQSQASIKEVVVTGTMRETFLLESPVAVEVYTPKYFQKNPTPALFEALELVNGVQPQINCNVCGTGDIHINGMEGAYTMVLIDGMPVVSALSTVYGLSGIPNSLVERVEVVKGPASTLYGSEAVAGLINVITKSPLKAPRIAADVFYTSHEELNADVGLSRQWERASTILSTNYFRMNNRRDVNNDNFTDTPLQHRISLFNKWSLARKDNRIMNLAARYYYEDRFGGEMQWSPAFRAGDSIYGESVYTRRYELLGAYQLPVKEKLLLSYSYNDHDQNSAYGTTLYKGRQKVLFGQLVWDKALGARHNLLLGSAYRYTFYDDNTPATQTTNASESVNKPVYTSLPGVFVQEEFKASSATTLLAGLRYDYNSDHGSILTPRFNMKWSPDKESTLRLSLGNGYRVVNLFTEDHAALTGARKVVIQNELKPERSYNASLNYQRYFNLSSGYLDLEATTFYTYFTNKIVADFLTDNNLIIYDNLSGHAISRGVAVDLDMAFTFPLHLNAGLTLMDVYQVEEQKGEGRSMKVPQLHAPKFSATFAATYKLPKYGLAIDYTGSIKGPMHLPVQELDFRPGKSPWFTLQNIQLTKTFAGGLEVYGGVKNIFDFMPENPLMRPFDPFDKNVAVDNPNNYTFDTEYNYAPLQGRRTFIGVRYNLAQPD</sequence>
<dbReference type="InterPro" id="IPR012910">
    <property type="entry name" value="Plug_dom"/>
</dbReference>